<reference evidence="2" key="1">
    <citation type="submission" date="2015-04" db="UniProtKB">
        <authorList>
            <consortium name="EnsemblPlants"/>
        </authorList>
    </citation>
    <scope>IDENTIFICATION</scope>
</reference>
<dbReference type="Gramene" id="OPUNC11G17670.1">
    <property type="protein sequence ID" value="OPUNC11G17670.1"/>
    <property type="gene ID" value="OPUNC11G17670"/>
</dbReference>
<feature type="chain" id="PRO_5002367981" evidence="1">
    <location>
        <begin position="18"/>
        <end position="59"/>
    </location>
</feature>
<dbReference type="HOGENOM" id="CLU_2964971_0_0_1"/>
<dbReference type="Proteomes" id="UP000026962">
    <property type="component" value="Chromosome 11"/>
</dbReference>
<keyword evidence="3" id="KW-1185">Reference proteome</keyword>
<keyword evidence="1" id="KW-0732">Signal</keyword>
<dbReference type="EnsemblPlants" id="OPUNC11G17670.1">
    <property type="protein sequence ID" value="OPUNC11G17670.1"/>
    <property type="gene ID" value="OPUNC11G17670"/>
</dbReference>
<dbReference type="AlphaFoldDB" id="A0A0E0MHM3"/>
<reference evidence="2" key="2">
    <citation type="submission" date="2018-05" db="EMBL/GenBank/DDBJ databases">
        <title>OpunRS2 (Oryza punctata Reference Sequence Version 2).</title>
        <authorList>
            <person name="Zhang J."/>
            <person name="Kudrna D."/>
            <person name="Lee S."/>
            <person name="Talag J."/>
            <person name="Welchert J."/>
            <person name="Wing R.A."/>
        </authorList>
    </citation>
    <scope>NUCLEOTIDE SEQUENCE [LARGE SCALE GENOMIC DNA]</scope>
</reference>
<evidence type="ECO:0000313" key="2">
    <source>
        <dbReference type="EnsemblPlants" id="OPUNC11G17670.1"/>
    </source>
</evidence>
<organism evidence="2">
    <name type="scientific">Oryza punctata</name>
    <name type="common">Red rice</name>
    <dbReference type="NCBI Taxonomy" id="4537"/>
    <lineage>
        <taxon>Eukaryota</taxon>
        <taxon>Viridiplantae</taxon>
        <taxon>Streptophyta</taxon>
        <taxon>Embryophyta</taxon>
        <taxon>Tracheophyta</taxon>
        <taxon>Spermatophyta</taxon>
        <taxon>Magnoliopsida</taxon>
        <taxon>Liliopsida</taxon>
        <taxon>Poales</taxon>
        <taxon>Poaceae</taxon>
        <taxon>BOP clade</taxon>
        <taxon>Oryzoideae</taxon>
        <taxon>Oryzeae</taxon>
        <taxon>Oryzinae</taxon>
        <taxon>Oryza</taxon>
    </lineage>
</organism>
<protein>
    <submittedName>
        <fullName evidence="2">Uncharacterized protein</fullName>
    </submittedName>
</protein>
<proteinExistence type="predicted"/>
<sequence length="59" mass="6564">MLARQTFLVLVATISQCVIPTRLGCEQSVHQSPQTIYGPLQSESKSSLGNRILSAFFFY</sequence>
<evidence type="ECO:0000256" key="1">
    <source>
        <dbReference type="SAM" id="SignalP"/>
    </source>
</evidence>
<feature type="signal peptide" evidence="1">
    <location>
        <begin position="1"/>
        <end position="17"/>
    </location>
</feature>
<evidence type="ECO:0000313" key="3">
    <source>
        <dbReference type="Proteomes" id="UP000026962"/>
    </source>
</evidence>
<name>A0A0E0MHM3_ORYPU</name>
<accession>A0A0E0MHM3</accession>